<dbReference type="EMBL" id="RJUF01000174">
    <property type="protein sequence ID" value="MCP9764596.1"/>
    <property type="molecule type" value="Genomic_DNA"/>
</dbReference>
<evidence type="ECO:0000313" key="10">
    <source>
        <dbReference type="EMBL" id="MCP9764596.1"/>
    </source>
</evidence>
<evidence type="ECO:0000256" key="5">
    <source>
        <dbReference type="ARBA" id="ARBA00023098"/>
    </source>
</evidence>
<comment type="function">
    <text evidence="9">Prenyltransferase that catalyzes the transfer of the geranylgeranyl moiety of geranylgeranyl diphosphate (GGPP) to the C3 hydroxyl of sn-glycerol-1-phosphate (G1P).</text>
</comment>
<dbReference type="PANTHER" id="PTHR40029">
    <property type="match status" value="1"/>
</dbReference>
<proteinExistence type="inferred from homology"/>
<dbReference type="GO" id="GO:0000287">
    <property type="term" value="F:magnesium ion binding"/>
    <property type="evidence" value="ECO:0007669"/>
    <property type="project" value="UniProtKB-UniRule"/>
</dbReference>
<feature type="binding site" evidence="9">
    <location>
        <begin position="204"/>
        <end position="205"/>
    </location>
    <ligand>
        <name>sn-glycerol 1-phosphate</name>
        <dbReference type="ChEBI" id="CHEBI:57685"/>
    </ligand>
</feature>
<dbReference type="GO" id="GO:0046474">
    <property type="term" value="P:glycerophospholipid biosynthetic process"/>
    <property type="evidence" value="ECO:0007669"/>
    <property type="project" value="UniProtKB-UniRule"/>
</dbReference>
<dbReference type="InterPro" id="IPR008205">
    <property type="entry name" value="GGGP_HepGP_synthase"/>
</dbReference>
<dbReference type="InterPro" id="IPR039074">
    <property type="entry name" value="GGGP/HepGP_synthase_I"/>
</dbReference>
<keyword evidence="3 9" id="KW-0479">Metal-binding</keyword>
<dbReference type="Gene3D" id="3.20.20.390">
    <property type="entry name" value="FMN-linked oxidoreductases"/>
    <property type="match status" value="1"/>
</dbReference>
<keyword evidence="5 9" id="KW-0443">Lipid metabolism</keyword>
<dbReference type="Pfam" id="PF01884">
    <property type="entry name" value="PcrB"/>
    <property type="match status" value="1"/>
</dbReference>
<dbReference type="HAMAP" id="MF_00112">
    <property type="entry name" value="GGGP_HepGP_synthase"/>
    <property type="match status" value="1"/>
</dbReference>
<dbReference type="InterPro" id="IPR010946">
    <property type="entry name" value="GGGP_synth"/>
</dbReference>
<evidence type="ECO:0000256" key="6">
    <source>
        <dbReference type="ARBA" id="ARBA00023209"/>
    </source>
</evidence>
<feature type="binding site" evidence="9">
    <location>
        <position position="24"/>
    </location>
    <ligand>
        <name>Mg(2+)</name>
        <dbReference type="ChEBI" id="CHEBI:18420"/>
    </ligand>
</feature>
<dbReference type="AlphaFoldDB" id="A0AAE3H5Y1"/>
<gene>
    <name evidence="10" type="ORF">EGI31_16775</name>
</gene>
<dbReference type="NCBIfam" id="TIGR01769">
    <property type="entry name" value="GGGP"/>
    <property type="match status" value="1"/>
</dbReference>
<protein>
    <recommendedName>
        <fullName evidence="9">Geranylgeranylglyceryl phosphate synthase</fullName>
        <shortName evidence="9">GGGP synthase</shortName>
        <shortName evidence="9">GGGPS</shortName>
        <ecNumber evidence="9">2.5.1.41</ecNumber>
    </recommendedName>
    <alternativeName>
        <fullName evidence="9">(S)-3-O-geranylgeranylglyceryl phosphate synthase</fullName>
    </alternativeName>
    <alternativeName>
        <fullName evidence="9">Phosphoglycerol geranylgeranyltransferase</fullName>
    </alternativeName>
</protein>
<reference evidence="10 11" key="1">
    <citation type="submission" date="2018-11" db="EMBL/GenBank/DDBJ databases">
        <title>Novel bacteria species description.</title>
        <authorList>
            <person name="Han J.-H."/>
        </authorList>
    </citation>
    <scope>NUCLEOTIDE SEQUENCE [LARGE SCALE GENOMIC DNA]</scope>
    <source>
        <strain evidence="10 11">KCTC23259</strain>
    </source>
</reference>
<feature type="binding site" evidence="9">
    <location>
        <position position="53"/>
    </location>
    <ligand>
        <name>Mg(2+)</name>
        <dbReference type="ChEBI" id="CHEBI:18420"/>
    </ligand>
</feature>
<dbReference type="NCBIfam" id="TIGR01768">
    <property type="entry name" value="GGGP-family"/>
    <property type="match status" value="1"/>
</dbReference>
<feature type="binding site" evidence="9">
    <location>
        <begin position="226"/>
        <end position="227"/>
    </location>
    <ligand>
        <name>sn-glycerol 1-phosphate</name>
        <dbReference type="ChEBI" id="CHEBI:57685"/>
    </ligand>
</feature>
<dbReference type="InterPro" id="IPR038597">
    <property type="entry name" value="GGGP/HepGP_synthase_sf"/>
</dbReference>
<sequence length="251" mass="26337">MNSLINKISANSVSGKKAFAVLLDPDKLDAETLSERITALNSAEVDFIFVGGSLISTDNMDMVLSELKEKTTVPKIIFPGNGLHINDKADGILLLSLISGRNPDFLIGQHVVSAPILKRSSLEKIPTGYILVDGGKPTTVSYISNTFPIPNNKPDVAAATAMAGEMLGLKVIYLDAGSGAQNPVNESIISTVKKHTDIPLIVGGGLNTIAKASNALAAGADMIVVGNAIESNPDFLHEISQLIASYNLSEA</sequence>
<dbReference type="RefSeq" id="WP_255038288.1">
    <property type="nucleotide sequence ID" value="NZ_RJUF01000174.1"/>
</dbReference>
<evidence type="ECO:0000256" key="4">
    <source>
        <dbReference type="ARBA" id="ARBA00022842"/>
    </source>
</evidence>
<name>A0AAE3H5Y1_9BACT</name>
<evidence type="ECO:0000256" key="8">
    <source>
        <dbReference type="ARBA" id="ARBA00047288"/>
    </source>
</evidence>
<dbReference type="CDD" id="cd02812">
    <property type="entry name" value="PcrB_like"/>
    <property type="match status" value="1"/>
</dbReference>
<dbReference type="NCBIfam" id="NF003198">
    <property type="entry name" value="PRK04169.1-2"/>
    <property type="match status" value="1"/>
</dbReference>
<keyword evidence="4 9" id="KW-0460">Magnesium</keyword>
<dbReference type="Proteomes" id="UP001204144">
    <property type="component" value="Unassembled WGS sequence"/>
</dbReference>
<evidence type="ECO:0000256" key="9">
    <source>
        <dbReference type="HAMAP-Rule" id="MF_00112"/>
    </source>
</evidence>
<evidence type="ECO:0000313" key="11">
    <source>
        <dbReference type="Proteomes" id="UP001204144"/>
    </source>
</evidence>
<comment type="cofactor">
    <cofactor evidence="9">
        <name>Mg(2+)</name>
        <dbReference type="ChEBI" id="CHEBI:18420"/>
    </cofactor>
</comment>
<comment type="caution">
    <text evidence="9">Lacks conserved residue(s) required for the propagation of feature annotation.</text>
</comment>
<evidence type="ECO:0000256" key="1">
    <source>
        <dbReference type="ARBA" id="ARBA00022516"/>
    </source>
</evidence>
<keyword evidence="2 9" id="KW-0808">Transferase</keyword>
<keyword evidence="11" id="KW-1185">Reference proteome</keyword>
<comment type="similarity">
    <text evidence="9">Belongs to the GGGP/HepGP synthase family. Group II subfamily.</text>
</comment>
<evidence type="ECO:0000256" key="3">
    <source>
        <dbReference type="ARBA" id="ARBA00022723"/>
    </source>
</evidence>
<dbReference type="GO" id="GO:0047294">
    <property type="term" value="F:phosphoglycerol geranylgeranyltransferase activity"/>
    <property type="evidence" value="ECO:0007669"/>
    <property type="project" value="UniProtKB-UniRule"/>
</dbReference>
<dbReference type="GO" id="GO:0120536">
    <property type="term" value="F:heptaprenylglyceryl phosphate synthase activity"/>
    <property type="evidence" value="ECO:0007669"/>
    <property type="project" value="UniProtKB-ARBA"/>
</dbReference>
<accession>A0AAE3H5Y1</accession>
<organism evidence="10 11">
    <name type="scientific">Lacihabitans soyangensis</name>
    <dbReference type="NCBI Taxonomy" id="869394"/>
    <lineage>
        <taxon>Bacteria</taxon>
        <taxon>Pseudomonadati</taxon>
        <taxon>Bacteroidota</taxon>
        <taxon>Cytophagia</taxon>
        <taxon>Cytophagales</taxon>
        <taxon>Leadbetterellaceae</taxon>
        <taxon>Lacihabitans</taxon>
    </lineage>
</organism>
<dbReference type="PANTHER" id="PTHR40029:SF2">
    <property type="entry name" value="HEPTAPRENYLGLYCERYL PHOSPHATE SYNTHASE"/>
    <property type="match status" value="1"/>
</dbReference>
<keyword evidence="1 9" id="KW-0444">Lipid biosynthesis</keyword>
<evidence type="ECO:0000256" key="2">
    <source>
        <dbReference type="ARBA" id="ARBA00022679"/>
    </source>
</evidence>
<comment type="catalytic activity">
    <reaction evidence="8 9">
        <text>sn-glycerol 1-phosphate + (2E,6E,10E)-geranylgeranyl diphosphate = sn-3-O-(geranylgeranyl)glycerol 1-phosphate + diphosphate</text>
        <dbReference type="Rhea" id="RHEA:23404"/>
        <dbReference type="ChEBI" id="CHEBI:33019"/>
        <dbReference type="ChEBI" id="CHEBI:57677"/>
        <dbReference type="ChEBI" id="CHEBI:57685"/>
        <dbReference type="ChEBI" id="CHEBI:58756"/>
        <dbReference type="EC" id="2.5.1.41"/>
    </reaction>
</comment>
<evidence type="ECO:0000256" key="7">
    <source>
        <dbReference type="ARBA" id="ARBA00023264"/>
    </source>
</evidence>
<dbReference type="SUPFAM" id="SSF51395">
    <property type="entry name" value="FMN-linked oxidoreductases"/>
    <property type="match status" value="1"/>
</dbReference>
<comment type="caution">
    <text evidence="10">The sequence shown here is derived from an EMBL/GenBank/DDBJ whole genome shotgun (WGS) entry which is preliminary data.</text>
</comment>
<dbReference type="GO" id="GO:0005737">
    <property type="term" value="C:cytoplasm"/>
    <property type="evidence" value="ECO:0007669"/>
    <property type="project" value="InterPro"/>
</dbReference>
<dbReference type="EC" id="2.5.1.41" evidence="9"/>
<keyword evidence="6 9" id="KW-0594">Phospholipid biosynthesis</keyword>
<feature type="binding site" evidence="9">
    <location>
        <begin position="173"/>
        <end position="179"/>
    </location>
    <ligand>
        <name>sn-glycerol 1-phosphate</name>
        <dbReference type="ChEBI" id="CHEBI:57685"/>
    </ligand>
</feature>
<keyword evidence="7 9" id="KW-1208">Phospholipid metabolism</keyword>